<proteinExistence type="predicted"/>
<gene>
    <name evidence="1" type="ORF">J1N35_040305</name>
</gene>
<dbReference type="Proteomes" id="UP000828251">
    <property type="component" value="Unassembled WGS sequence"/>
</dbReference>
<dbReference type="AlphaFoldDB" id="A0A9D3ZI82"/>
<organism evidence="1 2">
    <name type="scientific">Gossypium stocksii</name>
    <dbReference type="NCBI Taxonomy" id="47602"/>
    <lineage>
        <taxon>Eukaryota</taxon>
        <taxon>Viridiplantae</taxon>
        <taxon>Streptophyta</taxon>
        <taxon>Embryophyta</taxon>
        <taxon>Tracheophyta</taxon>
        <taxon>Spermatophyta</taxon>
        <taxon>Magnoliopsida</taxon>
        <taxon>eudicotyledons</taxon>
        <taxon>Gunneridae</taxon>
        <taxon>Pentapetalae</taxon>
        <taxon>rosids</taxon>
        <taxon>malvids</taxon>
        <taxon>Malvales</taxon>
        <taxon>Malvaceae</taxon>
        <taxon>Malvoideae</taxon>
        <taxon>Gossypium</taxon>
    </lineage>
</organism>
<name>A0A9D3ZI82_9ROSI</name>
<sequence length="159" mass="18339">MLAWDKVYFPNGIGDLGFRKLMLFNLALLGRQVWRLFSHKNMLRYHVLSSKYFPNGDIFHSKCIEKPSFTWSSISTAAKSLEDGSGWQVGNWRSIRIKRDKWGFEGLNGDDYPKSHAILAYGGLNGRLLDGDYTCCIDWLEDAMQLLEKKSFEDFLTTL</sequence>
<keyword evidence="2" id="KW-1185">Reference proteome</keyword>
<protein>
    <submittedName>
        <fullName evidence="1">Uncharacterized protein</fullName>
    </submittedName>
</protein>
<dbReference type="EMBL" id="JAIQCV010000012">
    <property type="protein sequence ID" value="KAH1038562.1"/>
    <property type="molecule type" value="Genomic_DNA"/>
</dbReference>
<evidence type="ECO:0000313" key="2">
    <source>
        <dbReference type="Proteomes" id="UP000828251"/>
    </source>
</evidence>
<accession>A0A9D3ZI82</accession>
<reference evidence="1 2" key="1">
    <citation type="journal article" date="2021" name="Plant Biotechnol. J.">
        <title>Multi-omics assisted identification of the key and species-specific regulatory components of drought-tolerant mechanisms in Gossypium stocksii.</title>
        <authorList>
            <person name="Yu D."/>
            <person name="Ke L."/>
            <person name="Zhang D."/>
            <person name="Wu Y."/>
            <person name="Sun Y."/>
            <person name="Mei J."/>
            <person name="Sun J."/>
            <person name="Sun Y."/>
        </authorList>
    </citation>
    <scope>NUCLEOTIDE SEQUENCE [LARGE SCALE GENOMIC DNA]</scope>
    <source>
        <strain evidence="2">cv. E1</strain>
        <tissue evidence="1">Leaf</tissue>
    </source>
</reference>
<comment type="caution">
    <text evidence="1">The sequence shown here is derived from an EMBL/GenBank/DDBJ whole genome shotgun (WGS) entry which is preliminary data.</text>
</comment>
<evidence type="ECO:0000313" key="1">
    <source>
        <dbReference type="EMBL" id="KAH1038562.1"/>
    </source>
</evidence>